<proteinExistence type="predicted"/>
<dbReference type="EMBL" id="MU858099">
    <property type="protein sequence ID" value="KAK4214090.1"/>
    <property type="molecule type" value="Genomic_DNA"/>
</dbReference>
<evidence type="ECO:0000313" key="2">
    <source>
        <dbReference type="Proteomes" id="UP001301769"/>
    </source>
</evidence>
<evidence type="ECO:0000313" key="1">
    <source>
        <dbReference type="EMBL" id="KAK4214090.1"/>
    </source>
</evidence>
<dbReference type="Proteomes" id="UP001301769">
    <property type="component" value="Unassembled WGS sequence"/>
</dbReference>
<sequence>MNHWEPPCVILPKKKPHPACPVDAHRTGRVALPDGQPIQGAVPRCRCLPLCQRREKSWADENQSLSSTRYWGGIPVSIDVTSTLNAAVFCIFTASPVCCYVNGHVSSRLRGFRTLLGGSFWDLVAPVRIPLVLCRAKIKSLYLRFAVFGGNLYGLFVCGQHSRLVRFWVASQSCTGPKIRTHLSASVSVTGLHTPASPPVRLVERRTTASAFVRPAFCGFQACPLLTPSLHQTHPHCHSFS</sequence>
<comment type="caution">
    <text evidence="1">The sequence shown here is derived from an EMBL/GenBank/DDBJ whole genome shotgun (WGS) entry which is preliminary data.</text>
</comment>
<name>A0AAN7BAM2_9PEZI</name>
<protein>
    <submittedName>
        <fullName evidence="1">Uncharacterized protein</fullName>
    </submittedName>
</protein>
<accession>A0AAN7BAM2</accession>
<keyword evidence="2" id="KW-1185">Reference proteome</keyword>
<reference evidence="1" key="2">
    <citation type="submission" date="2023-05" db="EMBL/GenBank/DDBJ databases">
        <authorList>
            <consortium name="Lawrence Berkeley National Laboratory"/>
            <person name="Steindorff A."/>
            <person name="Hensen N."/>
            <person name="Bonometti L."/>
            <person name="Westerberg I."/>
            <person name="Brannstrom I.O."/>
            <person name="Guillou S."/>
            <person name="Cros-Aarteil S."/>
            <person name="Calhoun S."/>
            <person name="Haridas S."/>
            <person name="Kuo A."/>
            <person name="Mondo S."/>
            <person name="Pangilinan J."/>
            <person name="Riley R."/>
            <person name="Labutti K."/>
            <person name="Andreopoulos B."/>
            <person name="Lipzen A."/>
            <person name="Chen C."/>
            <person name="Yanf M."/>
            <person name="Daum C."/>
            <person name="Ng V."/>
            <person name="Clum A."/>
            <person name="Ohm R."/>
            <person name="Martin F."/>
            <person name="Silar P."/>
            <person name="Natvig D."/>
            <person name="Lalanne C."/>
            <person name="Gautier V."/>
            <person name="Ament-Velasquez S.L."/>
            <person name="Kruys A."/>
            <person name="Hutchinson M.I."/>
            <person name="Powell A.J."/>
            <person name="Barry K."/>
            <person name="Miller A.N."/>
            <person name="Grigoriev I.V."/>
            <person name="Debuchy R."/>
            <person name="Gladieux P."/>
            <person name="Thoren M.H."/>
            <person name="Johannesson H."/>
        </authorList>
    </citation>
    <scope>NUCLEOTIDE SEQUENCE</scope>
    <source>
        <strain evidence="1">PSN293</strain>
    </source>
</reference>
<dbReference type="AlphaFoldDB" id="A0AAN7BAM2"/>
<organism evidence="1 2">
    <name type="scientific">Rhypophila decipiens</name>
    <dbReference type="NCBI Taxonomy" id="261697"/>
    <lineage>
        <taxon>Eukaryota</taxon>
        <taxon>Fungi</taxon>
        <taxon>Dikarya</taxon>
        <taxon>Ascomycota</taxon>
        <taxon>Pezizomycotina</taxon>
        <taxon>Sordariomycetes</taxon>
        <taxon>Sordariomycetidae</taxon>
        <taxon>Sordariales</taxon>
        <taxon>Naviculisporaceae</taxon>
        <taxon>Rhypophila</taxon>
    </lineage>
</organism>
<gene>
    <name evidence="1" type="ORF">QBC37DRAFT_160215</name>
</gene>
<reference evidence="1" key="1">
    <citation type="journal article" date="2023" name="Mol. Phylogenet. Evol.">
        <title>Genome-scale phylogeny and comparative genomics of the fungal order Sordariales.</title>
        <authorList>
            <person name="Hensen N."/>
            <person name="Bonometti L."/>
            <person name="Westerberg I."/>
            <person name="Brannstrom I.O."/>
            <person name="Guillou S."/>
            <person name="Cros-Aarteil S."/>
            <person name="Calhoun S."/>
            <person name="Haridas S."/>
            <person name="Kuo A."/>
            <person name="Mondo S."/>
            <person name="Pangilinan J."/>
            <person name="Riley R."/>
            <person name="LaButti K."/>
            <person name="Andreopoulos B."/>
            <person name="Lipzen A."/>
            <person name="Chen C."/>
            <person name="Yan M."/>
            <person name="Daum C."/>
            <person name="Ng V."/>
            <person name="Clum A."/>
            <person name="Steindorff A."/>
            <person name="Ohm R.A."/>
            <person name="Martin F."/>
            <person name="Silar P."/>
            <person name="Natvig D.O."/>
            <person name="Lalanne C."/>
            <person name="Gautier V."/>
            <person name="Ament-Velasquez S.L."/>
            <person name="Kruys A."/>
            <person name="Hutchinson M.I."/>
            <person name="Powell A.J."/>
            <person name="Barry K."/>
            <person name="Miller A.N."/>
            <person name="Grigoriev I.V."/>
            <person name="Debuchy R."/>
            <person name="Gladieux P."/>
            <person name="Hiltunen Thoren M."/>
            <person name="Johannesson H."/>
        </authorList>
    </citation>
    <scope>NUCLEOTIDE SEQUENCE</scope>
    <source>
        <strain evidence="1">PSN293</strain>
    </source>
</reference>